<dbReference type="SUPFAM" id="SSF81653">
    <property type="entry name" value="Calcium ATPase, transduction domain A"/>
    <property type="match status" value="1"/>
</dbReference>
<sequence length="794" mass="83617">MYVKAWGIGAGYASAMPSLPTFAADPAPPAVPRGLDWIDDPDEWAAFSRPSAAHGSGAWESSLAIEGMTCAACALSIEDALRAVPGVLAAEVGAASRRARVVWRAGQALPSQWLAAVRRAGYRGLPLADLALRAERRREARLVLWRWLVAGLCMMQVMMYAWPAYTAAPGEISADAQALLRWASWVLSLPVMLFSCGPFFQAALRDLRHRRVGMDLPVTLGILITFVISSWGTFEPDGLFGAEVYFDSLTMFVFFLLSSRWLESRLRERTGGALDLLLQRLPEGVEREGADGRREQVAAHRVAVGDVLHVRPGEAFVADALVLDGETLVDEALLSGESRPVARGPGAHVLAGSYNLAAAVRVRVTAAGTDTRFAEIAALMDEAARSRPRLAQLADRIARPFLLLVLLAALGAAWFWWRHDPGHALMVGVAVLIVTCPCALSLATPAAMLAAAGALARRGVLVRRLQALEALARVDTVVFDKTGTLTRDALVLGPVQTRAGIDRAQALAMAAALAAHSLHPASRALAAAGQGGAHAEQWEVAELVEEPGLGLRARLLRNGWPWPGALRLGSAAHCGVAAPPGAQTMVWLADEQGMLASFVLLEDLRADAAATVRRLAQMGVAVQLLSGDADAAVARVAAQLGIGAARGGCSPQHKLQALRALQREGRHSAMVGDGLNDGPVLAGADVSFAFGQSVPLAQAQADFVVPGGRLMAVADTLALARRTMAVVRQNLAWAALYNAVSVPLAVAGWMPAWLAGLGMAASSLLVVLNALRLSVAPAADSAVPVAARLATESP</sequence>
<feature type="signal peptide" evidence="16">
    <location>
        <begin position="1"/>
        <end position="23"/>
    </location>
</feature>
<dbReference type="Proteomes" id="UP000626210">
    <property type="component" value="Unassembled WGS sequence"/>
</dbReference>
<feature type="transmembrane region" description="Helical" evidence="15">
    <location>
        <begin position="731"/>
        <end position="747"/>
    </location>
</feature>
<proteinExistence type="inferred from homology"/>
<keyword evidence="14 15" id="KW-0472">Membrane</keyword>
<dbReference type="Pfam" id="PF00122">
    <property type="entry name" value="E1-E2_ATPase"/>
    <property type="match status" value="1"/>
</dbReference>
<keyword evidence="16" id="KW-0732">Signal</keyword>
<evidence type="ECO:0000256" key="6">
    <source>
        <dbReference type="ARBA" id="ARBA00022692"/>
    </source>
</evidence>
<evidence type="ECO:0000256" key="16">
    <source>
        <dbReference type="SAM" id="SignalP"/>
    </source>
</evidence>
<keyword evidence="3" id="KW-0813">Transport</keyword>
<dbReference type="PRINTS" id="PR00119">
    <property type="entry name" value="CATATPASE"/>
</dbReference>
<dbReference type="NCBIfam" id="TIGR01494">
    <property type="entry name" value="ATPase_P-type"/>
    <property type="match status" value="2"/>
</dbReference>
<dbReference type="InterPro" id="IPR018303">
    <property type="entry name" value="ATPase_P-typ_P_site"/>
</dbReference>
<evidence type="ECO:0000256" key="3">
    <source>
        <dbReference type="ARBA" id="ARBA00022448"/>
    </source>
</evidence>
<feature type="transmembrane region" description="Helical" evidence="15">
    <location>
        <begin position="212"/>
        <end position="232"/>
    </location>
</feature>
<evidence type="ECO:0000256" key="13">
    <source>
        <dbReference type="ARBA" id="ARBA00023065"/>
    </source>
</evidence>
<keyword evidence="7 15" id="KW-0479">Metal-binding</keyword>
<evidence type="ECO:0000256" key="1">
    <source>
        <dbReference type="ARBA" id="ARBA00004651"/>
    </source>
</evidence>
<keyword evidence="9 15" id="KW-0067">ATP-binding</keyword>
<dbReference type="NCBIfam" id="TIGR01525">
    <property type="entry name" value="ATPase-IB_hvy"/>
    <property type="match status" value="1"/>
</dbReference>
<dbReference type="NCBIfam" id="TIGR01511">
    <property type="entry name" value="ATPase-IB1_Cu"/>
    <property type="match status" value="1"/>
</dbReference>
<evidence type="ECO:0000256" key="12">
    <source>
        <dbReference type="ARBA" id="ARBA00022989"/>
    </source>
</evidence>
<keyword evidence="5" id="KW-0597">Phosphoprotein</keyword>
<evidence type="ECO:0000256" key="15">
    <source>
        <dbReference type="RuleBase" id="RU362081"/>
    </source>
</evidence>
<dbReference type="CDD" id="cd00371">
    <property type="entry name" value="HMA"/>
    <property type="match status" value="1"/>
</dbReference>
<dbReference type="InterPro" id="IPR036412">
    <property type="entry name" value="HAD-like_sf"/>
</dbReference>
<feature type="transmembrane region" description="Helical" evidence="15">
    <location>
        <begin position="423"/>
        <end position="456"/>
    </location>
</feature>
<feature type="chain" id="PRO_5046069016" evidence="16">
    <location>
        <begin position="24"/>
        <end position="794"/>
    </location>
</feature>
<organism evidence="18 19">
    <name type="scientific">Pseudorhodoferax aquiterrae</name>
    <dbReference type="NCBI Taxonomy" id="747304"/>
    <lineage>
        <taxon>Bacteria</taxon>
        <taxon>Pseudomonadati</taxon>
        <taxon>Pseudomonadota</taxon>
        <taxon>Betaproteobacteria</taxon>
        <taxon>Burkholderiales</taxon>
        <taxon>Comamonadaceae</taxon>
    </lineage>
</organism>
<comment type="subcellular location">
    <subcellularLocation>
        <location evidence="1">Cell membrane</location>
        <topology evidence="1">Multi-pass membrane protein</topology>
    </subcellularLocation>
</comment>
<dbReference type="InterPro" id="IPR023298">
    <property type="entry name" value="ATPase_P-typ_TM_dom_sf"/>
</dbReference>
<dbReference type="Gene3D" id="3.40.50.1000">
    <property type="entry name" value="HAD superfamily/HAD-like"/>
    <property type="match status" value="1"/>
</dbReference>
<dbReference type="SUPFAM" id="SSF55008">
    <property type="entry name" value="HMA, heavy metal-associated domain"/>
    <property type="match status" value="1"/>
</dbReference>
<dbReference type="InterPro" id="IPR006121">
    <property type="entry name" value="HMA_dom"/>
</dbReference>
<keyword evidence="11" id="KW-1278">Translocase</keyword>
<gene>
    <name evidence="18" type="ORF">GCM10007320_40080</name>
</gene>
<keyword evidence="4 15" id="KW-1003">Cell membrane</keyword>
<dbReference type="SUPFAM" id="SSF81665">
    <property type="entry name" value="Calcium ATPase, transmembrane domain M"/>
    <property type="match status" value="1"/>
</dbReference>
<protein>
    <submittedName>
        <fullName evidence="18">Cation-transporting P-type ATPase</fullName>
    </submittedName>
</protein>
<evidence type="ECO:0000256" key="8">
    <source>
        <dbReference type="ARBA" id="ARBA00022741"/>
    </source>
</evidence>
<evidence type="ECO:0000256" key="5">
    <source>
        <dbReference type="ARBA" id="ARBA00022553"/>
    </source>
</evidence>
<feature type="transmembrane region" description="Helical" evidence="15">
    <location>
        <begin position="244"/>
        <end position="262"/>
    </location>
</feature>
<feature type="transmembrane region" description="Helical" evidence="15">
    <location>
        <begin position="182"/>
        <end position="200"/>
    </location>
</feature>
<reference evidence="19" key="1">
    <citation type="journal article" date="2019" name="Int. J. Syst. Evol. Microbiol.">
        <title>The Global Catalogue of Microorganisms (GCM) 10K type strain sequencing project: providing services to taxonomists for standard genome sequencing and annotation.</title>
        <authorList>
            <consortium name="The Broad Institute Genomics Platform"/>
            <consortium name="The Broad Institute Genome Sequencing Center for Infectious Disease"/>
            <person name="Wu L."/>
            <person name="Ma J."/>
        </authorList>
    </citation>
    <scope>NUCLEOTIDE SEQUENCE [LARGE SCALE GENOMIC DNA]</scope>
    <source>
        <strain evidence="19">KCTC 23314</strain>
    </source>
</reference>
<evidence type="ECO:0000256" key="7">
    <source>
        <dbReference type="ARBA" id="ARBA00022723"/>
    </source>
</evidence>
<keyword evidence="8 15" id="KW-0547">Nucleotide-binding</keyword>
<evidence type="ECO:0000259" key="17">
    <source>
        <dbReference type="PROSITE" id="PS50846"/>
    </source>
</evidence>
<dbReference type="EMBL" id="BMYK01000014">
    <property type="protein sequence ID" value="GHC91245.1"/>
    <property type="molecule type" value="Genomic_DNA"/>
</dbReference>
<dbReference type="Pfam" id="PF00702">
    <property type="entry name" value="Hydrolase"/>
    <property type="match status" value="1"/>
</dbReference>
<keyword evidence="13" id="KW-0406">Ion transport</keyword>
<name>A0ABQ3G595_9BURK</name>
<dbReference type="InterPro" id="IPR023299">
    <property type="entry name" value="ATPase_P-typ_cyto_dom_N"/>
</dbReference>
<dbReference type="Gene3D" id="3.30.70.100">
    <property type="match status" value="1"/>
</dbReference>
<keyword evidence="12 15" id="KW-1133">Transmembrane helix</keyword>
<evidence type="ECO:0000256" key="11">
    <source>
        <dbReference type="ARBA" id="ARBA00022967"/>
    </source>
</evidence>
<keyword evidence="6 15" id="KW-0812">Transmembrane</keyword>
<dbReference type="Gene3D" id="2.70.150.10">
    <property type="entry name" value="Calcium-transporting ATPase, cytoplasmic transduction domain A"/>
    <property type="match status" value="1"/>
</dbReference>
<feature type="domain" description="HMA" evidence="17">
    <location>
        <begin position="59"/>
        <end position="125"/>
    </location>
</feature>
<dbReference type="PROSITE" id="PS50846">
    <property type="entry name" value="HMA_2"/>
    <property type="match status" value="1"/>
</dbReference>
<dbReference type="InterPro" id="IPR023214">
    <property type="entry name" value="HAD_sf"/>
</dbReference>
<dbReference type="InterPro" id="IPR059000">
    <property type="entry name" value="ATPase_P-type_domA"/>
</dbReference>
<evidence type="ECO:0000256" key="9">
    <source>
        <dbReference type="ARBA" id="ARBA00022840"/>
    </source>
</evidence>
<dbReference type="Pfam" id="PF00403">
    <property type="entry name" value="HMA"/>
    <property type="match status" value="1"/>
</dbReference>
<dbReference type="InterPro" id="IPR036163">
    <property type="entry name" value="HMA_dom_sf"/>
</dbReference>
<dbReference type="PANTHER" id="PTHR43520:SF5">
    <property type="entry name" value="CATION-TRANSPORTING P-TYPE ATPASE-RELATED"/>
    <property type="match status" value="1"/>
</dbReference>
<evidence type="ECO:0000313" key="18">
    <source>
        <dbReference type="EMBL" id="GHC91245.1"/>
    </source>
</evidence>
<evidence type="ECO:0000256" key="10">
    <source>
        <dbReference type="ARBA" id="ARBA00022842"/>
    </source>
</evidence>
<dbReference type="InterPro" id="IPR027256">
    <property type="entry name" value="P-typ_ATPase_IB"/>
</dbReference>
<comment type="similarity">
    <text evidence="2 15">Belongs to the cation transport ATPase (P-type) (TC 3.A.3) family. Type IB subfamily.</text>
</comment>
<evidence type="ECO:0000313" key="19">
    <source>
        <dbReference type="Proteomes" id="UP000626210"/>
    </source>
</evidence>
<accession>A0ABQ3G595</accession>
<evidence type="ECO:0000256" key="2">
    <source>
        <dbReference type="ARBA" id="ARBA00006024"/>
    </source>
</evidence>
<keyword evidence="19" id="KW-1185">Reference proteome</keyword>
<evidence type="ECO:0000256" key="14">
    <source>
        <dbReference type="ARBA" id="ARBA00023136"/>
    </source>
</evidence>
<dbReference type="SUPFAM" id="SSF56784">
    <property type="entry name" value="HAD-like"/>
    <property type="match status" value="1"/>
</dbReference>
<dbReference type="Gene3D" id="3.40.1110.10">
    <property type="entry name" value="Calcium-transporting ATPase, cytoplasmic domain N"/>
    <property type="match status" value="1"/>
</dbReference>
<feature type="transmembrane region" description="Helical" evidence="15">
    <location>
        <begin position="397"/>
        <end position="417"/>
    </location>
</feature>
<evidence type="ECO:0000256" key="4">
    <source>
        <dbReference type="ARBA" id="ARBA00022475"/>
    </source>
</evidence>
<comment type="caution">
    <text evidence="18">The sequence shown here is derived from an EMBL/GenBank/DDBJ whole genome shotgun (WGS) entry which is preliminary data.</text>
</comment>
<feature type="transmembrane region" description="Helical" evidence="15">
    <location>
        <begin position="143"/>
        <end position="162"/>
    </location>
</feature>
<dbReference type="InterPro" id="IPR001757">
    <property type="entry name" value="P_typ_ATPase"/>
</dbReference>
<dbReference type="PROSITE" id="PS00154">
    <property type="entry name" value="ATPASE_E1_E2"/>
    <property type="match status" value="1"/>
</dbReference>
<dbReference type="PANTHER" id="PTHR43520">
    <property type="entry name" value="ATP7, ISOFORM B"/>
    <property type="match status" value="1"/>
</dbReference>
<dbReference type="InterPro" id="IPR008250">
    <property type="entry name" value="ATPase_P-typ_transduc_dom_A_sf"/>
</dbReference>
<keyword evidence="10" id="KW-0460">Magnesium</keyword>